<reference evidence="2" key="1">
    <citation type="journal article" date="2013" name="Nat. Genet.">
        <title>The duck genome and transcriptome provide insight into an avian influenza virus reservoir species.</title>
        <authorList>
            <person name="Huang Y."/>
            <person name="Li Y."/>
            <person name="Burt D.W."/>
            <person name="Chen H."/>
            <person name="Zhang Y."/>
            <person name="Qian W."/>
            <person name="Kim H."/>
            <person name="Gan S."/>
            <person name="Zhao Y."/>
            <person name="Li J."/>
            <person name="Yi K."/>
            <person name="Feng H."/>
            <person name="Zhu P."/>
            <person name="Li B."/>
            <person name="Liu Q."/>
            <person name="Fairley S."/>
            <person name="Magor K.E."/>
            <person name="Du Z."/>
            <person name="Hu X."/>
            <person name="Goodman L."/>
            <person name="Tafer H."/>
            <person name="Vignal A."/>
            <person name="Lee T."/>
            <person name="Kim K.W."/>
            <person name="Sheng Z."/>
            <person name="An Y."/>
            <person name="Searle S."/>
            <person name="Herrero J."/>
            <person name="Groenen M.A."/>
            <person name="Crooijmans R.P."/>
            <person name="Faraut T."/>
            <person name="Cai Q."/>
            <person name="Webster R.G."/>
            <person name="Aldridge J.R."/>
            <person name="Warren W.C."/>
            <person name="Bartschat S."/>
            <person name="Kehr S."/>
            <person name="Marz M."/>
            <person name="Stadler P.F."/>
            <person name="Smith J."/>
            <person name="Kraus R.H."/>
            <person name="Zhao Y."/>
            <person name="Ren L."/>
            <person name="Fei J."/>
            <person name="Morisson M."/>
            <person name="Kaiser P."/>
            <person name="Griffin D.K."/>
            <person name="Rao M."/>
            <person name="Pitel F."/>
            <person name="Wang J."/>
            <person name="Li N."/>
        </authorList>
    </citation>
    <scope>NUCLEOTIDE SEQUENCE [LARGE SCALE GENOMIC DNA]</scope>
</reference>
<dbReference type="EMBL" id="KB743415">
    <property type="protein sequence ID" value="EOA98840.1"/>
    <property type="molecule type" value="Genomic_DNA"/>
</dbReference>
<feature type="non-terminal residue" evidence="1">
    <location>
        <position position="114"/>
    </location>
</feature>
<sequence>MCRGTSVADDGDEGAMGRAVAPARGRSGIPCILHPSTGLVTLGWEFSTQQREHPHGAPSPKVLQNETFVDLMDLLGNFTTDEDYLMDYSSSEPCHNAYCPFFQRAAPAFLATTC</sequence>
<name>R0JNE7_ANAPL</name>
<accession>R0JNE7</accession>
<gene>
    <name evidence="1" type="ORF">Anapl_17477</name>
</gene>
<evidence type="ECO:0000313" key="2">
    <source>
        <dbReference type="Proteomes" id="UP000296049"/>
    </source>
</evidence>
<evidence type="ECO:0000313" key="1">
    <source>
        <dbReference type="EMBL" id="EOA98840.1"/>
    </source>
</evidence>
<protein>
    <submittedName>
        <fullName evidence="1">Uncharacterized protein</fullName>
    </submittedName>
</protein>
<dbReference type="Proteomes" id="UP000296049">
    <property type="component" value="Unassembled WGS sequence"/>
</dbReference>
<proteinExistence type="predicted"/>
<dbReference type="AlphaFoldDB" id="R0JNE7"/>
<organism evidence="1 2">
    <name type="scientific">Anas platyrhynchos</name>
    <name type="common">Mallard</name>
    <name type="synonym">Anas boschas</name>
    <dbReference type="NCBI Taxonomy" id="8839"/>
    <lineage>
        <taxon>Eukaryota</taxon>
        <taxon>Metazoa</taxon>
        <taxon>Chordata</taxon>
        <taxon>Craniata</taxon>
        <taxon>Vertebrata</taxon>
        <taxon>Euteleostomi</taxon>
        <taxon>Archelosauria</taxon>
        <taxon>Archosauria</taxon>
        <taxon>Dinosauria</taxon>
        <taxon>Saurischia</taxon>
        <taxon>Theropoda</taxon>
        <taxon>Coelurosauria</taxon>
        <taxon>Aves</taxon>
        <taxon>Neognathae</taxon>
        <taxon>Galloanserae</taxon>
        <taxon>Anseriformes</taxon>
        <taxon>Anatidae</taxon>
        <taxon>Anatinae</taxon>
        <taxon>Anas</taxon>
    </lineage>
</organism>
<keyword evidence="2" id="KW-1185">Reference proteome</keyword>